<dbReference type="KEGG" id="bsan:CHH28_11345"/>
<dbReference type="InterPro" id="IPR018060">
    <property type="entry name" value="HTH_AraC"/>
</dbReference>
<dbReference type="PANTHER" id="PTHR43130:SF11">
    <property type="entry name" value="TRANSCRIPTIONAL REGULATORY PROTEIN"/>
    <property type="match status" value="1"/>
</dbReference>
<keyword evidence="1" id="KW-0805">Transcription regulation</keyword>
<dbReference type="Pfam" id="PF01965">
    <property type="entry name" value="DJ-1_PfpI"/>
    <property type="match status" value="1"/>
</dbReference>
<dbReference type="InterPro" id="IPR052158">
    <property type="entry name" value="INH-QAR"/>
</dbReference>
<protein>
    <submittedName>
        <fullName evidence="4">AraC family transcriptional regulator</fullName>
    </submittedName>
</protein>
<dbReference type="RefSeq" id="WP_094060415.1">
    <property type="nucleotide sequence ID" value="NZ_CP022530.1"/>
</dbReference>
<accession>A0A222FJL1</accession>
<evidence type="ECO:0000256" key="2">
    <source>
        <dbReference type="ARBA" id="ARBA00023163"/>
    </source>
</evidence>
<dbReference type="InterPro" id="IPR029062">
    <property type="entry name" value="Class_I_gatase-like"/>
</dbReference>
<dbReference type="Pfam" id="PF12833">
    <property type="entry name" value="HTH_18"/>
    <property type="match status" value="1"/>
</dbReference>
<dbReference type="InterPro" id="IPR009057">
    <property type="entry name" value="Homeodomain-like_sf"/>
</dbReference>
<dbReference type="Gene3D" id="3.40.50.880">
    <property type="match status" value="1"/>
</dbReference>
<dbReference type="AlphaFoldDB" id="A0A222FJL1"/>
<reference evidence="4 5" key="1">
    <citation type="submission" date="2017-07" db="EMBL/GenBank/DDBJ databases">
        <title>Annotated genome sequence of Bacterioplanes sanyensis isolated from Red Sea.</title>
        <authorList>
            <person name="Rehman Z.U."/>
        </authorList>
    </citation>
    <scope>NUCLEOTIDE SEQUENCE [LARGE SCALE GENOMIC DNA]</scope>
    <source>
        <strain evidence="4 5">NV9</strain>
    </source>
</reference>
<feature type="domain" description="HTH araC/xylS-type" evidence="3">
    <location>
        <begin position="227"/>
        <end position="325"/>
    </location>
</feature>
<dbReference type="GO" id="GO:0003700">
    <property type="term" value="F:DNA-binding transcription factor activity"/>
    <property type="evidence" value="ECO:0007669"/>
    <property type="project" value="InterPro"/>
</dbReference>
<dbReference type="CDD" id="cd03138">
    <property type="entry name" value="GATase1_AraC_2"/>
    <property type="match status" value="1"/>
</dbReference>
<dbReference type="GO" id="GO:0043565">
    <property type="term" value="F:sequence-specific DNA binding"/>
    <property type="evidence" value="ECO:0007669"/>
    <property type="project" value="InterPro"/>
</dbReference>
<dbReference type="Proteomes" id="UP000202440">
    <property type="component" value="Chromosome"/>
</dbReference>
<dbReference type="EMBL" id="CP022530">
    <property type="protein sequence ID" value="ASP39235.1"/>
    <property type="molecule type" value="Genomic_DNA"/>
</dbReference>
<evidence type="ECO:0000313" key="5">
    <source>
        <dbReference type="Proteomes" id="UP000202440"/>
    </source>
</evidence>
<keyword evidence="5" id="KW-1185">Reference proteome</keyword>
<organism evidence="4 5">
    <name type="scientific">Bacterioplanes sanyensis</name>
    <dbReference type="NCBI Taxonomy" id="1249553"/>
    <lineage>
        <taxon>Bacteria</taxon>
        <taxon>Pseudomonadati</taxon>
        <taxon>Pseudomonadota</taxon>
        <taxon>Gammaproteobacteria</taxon>
        <taxon>Oceanospirillales</taxon>
        <taxon>Oceanospirillaceae</taxon>
        <taxon>Bacterioplanes</taxon>
    </lineage>
</organism>
<dbReference type="PROSITE" id="PS01124">
    <property type="entry name" value="HTH_ARAC_FAMILY_2"/>
    <property type="match status" value="1"/>
</dbReference>
<gene>
    <name evidence="4" type="ORF">CHH28_11345</name>
</gene>
<dbReference type="SUPFAM" id="SSF46689">
    <property type="entry name" value="Homeodomain-like"/>
    <property type="match status" value="2"/>
</dbReference>
<name>A0A222FJL1_9GAMM</name>
<dbReference type="OrthoDB" id="9803764at2"/>
<evidence type="ECO:0000256" key="1">
    <source>
        <dbReference type="ARBA" id="ARBA00023015"/>
    </source>
</evidence>
<dbReference type="SMART" id="SM00342">
    <property type="entry name" value="HTH_ARAC"/>
    <property type="match status" value="1"/>
</dbReference>
<keyword evidence="2" id="KW-0804">Transcription</keyword>
<dbReference type="PANTHER" id="PTHR43130">
    <property type="entry name" value="ARAC-FAMILY TRANSCRIPTIONAL REGULATOR"/>
    <property type="match status" value="1"/>
</dbReference>
<evidence type="ECO:0000313" key="4">
    <source>
        <dbReference type="EMBL" id="ASP39235.1"/>
    </source>
</evidence>
<sequence>MINVVVIGFDRALASAITGVADLFGLAGVTWNRIEGKEAQRLFNVRIASPQGDSVRCINGLQLASHLSFDQVVNGTTEVDAVIVPTIGGPVEEVLPDAEPVLQLLQHADAQGWTIAGNCTGNFLLAEAGILRGRCATTHWGFKELFEQRYPEVELKADQLLTRDEHIYCAGGGLAWFDLGLHIIERHVGFEAAIQTAKAFVIDYRRDSQLSYSLMRLAKPHKDDLVRQAQQWLEQHFAQPFTVEDLADRLSVSKRTLIRRFNAALDMPPNAYVQSIRIEAAQKLLEETGRTVDVVMTDVGYEDASSFRRLFRKKTGLTPTEYRRRFARRY</sequence>
<evidence type="ECO:0000259" key="3">
    <source>
        <dbReference type="PROSITE" id="PS01124"/>
    </source>
</evidence>
<proteinExistence type="predicted"/>
<dbReference type="Gene3D" id="1.10.10.60">
    <property type="entry name" value="Homeodomain-like"/>
    <property type="match status" value="1"/>
</dbReference>
<dbReference type="InterPro" id="IPR002818">
    <property type="entry name" value="DJ-1/PfpI"/>
</dbReference>
<dbReference type="SUPFAM" id="SSF52317">
    <property type="entry name" value="Class I glutamine amidotransferase-like"/>
    <property type="match status" value="1"/>
</dbReference>